<evidence type="ECO:0000256" key="3">
    <source>
        <dbReference type="ARBA" id="ARBA00012438"/>
    </source>
</evidence>
<dbReference type="Gene3D" id="1.10.287.130">
    <property type="match status" value="1"/>
</dbReference>
<dbReference type="CDD" id="cd00075">
    <property type="entry name" value="HATPase"/>
    <property type="match status" value="1"/>
</dbReference>
<keyword evidence="10" id="KW-0175">Coiled coil</keyword>
<protein>
    <recommendedName>
        <fullName evidence="3">histidine kinase</fullName>
        <ecNumber evidence="3">2.7.13.3</ecNumber>
    </recommendedName>
</protein>
<comment type="catalytic activity">
    <reaction evidence="1">
        <text>ATP + protein L-histidine = ADP + protein N-phospho-L-histidine.</text>
        <dbReference type="EC" id="2.7.13.3"/>
    </reaction>
</comment>
<dbReference type="FunFam" id="3.30.565.10:FF:000006">
    <property type="entry name" value="Sensor histidine kinase WalK"/>
    <property type="match status" value="1"/>
</dbReference>
<dbReference type="Pfam" id="PF02518">
    <property type="entry name" value="HATPase_c"/>
    <property type="match status" value="2"/>
</dbReference>
<keyword evidence="5" id="KW-0808">Transferase</keyword>
<keyword evidence="6" id="KW-0418">Kinase</keyword>
<dbReference type="PANTHER" id="PTHR43547:SF2">
    <property type="entry name" value="HYBRID SIGNAL TRANSDUCTION HISTIDINE KINASE C"/>
    <property type="match status" value="1"/>
</dbReference>
<name>A0A261R942_9BORD</name>
<dbReference type="SUPFAM" id="SSF52172">
    <property type="entry name" value="CheY-like"/>
    <property type="match status" value="1"/>
</dbReference>
<dbReference type="Pfam" id="PF00512">
    <property type="entry name" value="HisKA"/>
    <property type="match status" value="1"/>
</dbReference>
<evidence type="ECO:0000256" key="8">
    <source>
        <dbReference type="ARBA" id="ARBA00023136"/>
    </source>
</evidence>
<dbReference type="PROSITE" id="PS50109">
    <property type="entry name" value="HIS_KIN"/>
    <property type="match status" value="1"/>
</dbReference>
<reference evidence="13" key="1">
    <citation type="submission" date="2017-05" db="EMBL/GenBank/DDBJ databases">
        <title>Complete and WGS of Bordetella genogroups.</title>
        <authorList>
            <person name="Spilker T."/>
            <person name="Lipuma J."/>
        </authorList>
    </citation>
    <scope>NUCLEOTIDE SEQUENCE</scope>
    <source>
        <strain evidence="13">AU21707</strain>
    </source>
</reference>
<comment type="caution">
    <text evidence="13">The sequence shown here is derived from an EMBL/GenBank/DDBJ whole genome shotgun (WGS) entry which is preliminary data.</text>
</comment>
<proteinExistence type="predicted"/>
<comment type="subcellular location">
    <subcellularLocation>
        <location evidence="2">Cell inner membrane</location>
        <topology evidence="2">Multi-pass membrane protein</topology>
    </subcellularLocation>
</comment>
<evidence type="ECO:0000256" key="7">
    <source>
        <dbReference type="ARBA" id="ARBA00023012"/>
    </source>
</evidence>
<dbReference type="SUPFAM" id="SSF55874">
    <property type="entry name" value="ATPase domain of HSP90 chaperone/DNA topoisomerase II/histidine kinase"/>
    <property type="match status" value="2"/>
</dbReference>
<dbReference type="AlphaFoldDB" id="A0A261R942"/>
<dbReference type="PRINTS" id="PR00344">
    <property type="entry name" value="BCTRLSENSOR"/>
</dbReference>
<dbReference type="PROSITE" id="PS50110">
    <property type="entry name" value="RESPONSE_REGULATORY"/>
    <property type="match status" value="1"/>
</dbReference>
<keyword evidence="7" id="KW-0902">Two-component regulatory system</keyword>
<evidence type="ECO:0000256" key="10">
    <source>
        <dbReference type="SAM" id="Coils"/>
    </source>
</evidence>
<feature type="domain" description="Histidine kinase" evidence="11">
    <location>
        <begin position="200"/>
        <end position="419"/>
    </location>
</feature>
<dbReference type="GO" id="GO:0000155">
    <property type="term" value="F:phosphorelay sensor kinase activity"/>
    <property type="evidence" value="ECO:0007669"/>
    <property type="project" value="InterPro"/>
</dbReference>
<dbReference type="CDD" id="cd00082">
    <property type="entry name" value="HisKA"/>
    <property type="match status" value="1"/>
</dbReference>
<evidence type="ECO:0000313" key="14">
    <source>
        <dbReference type="Proteomes" id="UP000216857"/>
    </source>
</evidence>
<dbReference type="Gene3D" id="3.30.565.10">
    <property type="entry name" value="Histidine kinase-like ATPase, C-terminal domain"/>
    <property type="match status" value="2"/>
</dbReference>
<evidence type="ECO:0000256" key="2">
    <source>
        <dbReference type="ARBA" id="ARBA00004429"/>
    </source>
</evidence>
<feature type="domain" description="Response regulatory" evidence="12">
    <location>
        <begin position="440"/>
        <end position="556"/>
    </location>
</feature>
<evidence type="ECO:0000256" key="5">
    <source>
        <dbReference type="ARBA" id="ARBA00022679"/>
    </source>
</evidence>
<evidence type="ECO:0000256" key="9">
    <source>
        <dbReference type="PROSITE-ProRule" id="PRU00169"/>
    </source>
</evidence>
<evidence type="ECO:0000256" key="4">
    <source>
        <dbReference type="ARBA" id="ARBA00022553"/>
    </source>
</evidence>
<evidence type="ECO:0000259" key="11">
    <source>
        <dbReference type="PROSITE" id="PS50109"/>
    </source>
</evidence>
<dbReference type="InterPro" id="IPR004358">
    <property type="entry name" value="Sig_transdc_His_kin-like_C"/>
</dbReference>
<feature type="modified residue" description="4-aspartylphosphate" evidence="9">
    <location>
        <position position="489"/>
    </location>
</feature>
<dbReference type="Gene3D" id="3.40.50.2300">
    <property type="match status" value="1"/>
</dbReference>
<dbReference type="InterPro" id="IPR005467">
    <property type="entry name" value="His_kinase_dom"/>
</dbReference>
<dbReference type="SMART" id="SM00387">
    <property type="entry name" value="HATPase_c"/>
    <property type="match status" value="2"/>
</dbReference>
<sequence length="559" mass="60364">MNHRILSTRIASDQGLVGARDRTRQVGDVFGLDDLQRTRLVTAVSEIARNAVDYARGGRIDFAFRPASPMEPQAIVVTIADDGPGIAELPAILAGTHRVDGKVQVGISGAQRLVDRFHIESAAGKGTTVTLEMRLPVLHPAIEPTGLASRIEKLARRKLQTPVEELEQQNREMLLTLEQLRLRQAELERADERKDEFLAMLAHELRNPLSAIGTALELMKRKRDASPEDTRRLTALVSRQTEQLARLVNDLLDVSRVTRGKIELNHEALPVGELVEQALEMTQGSINAKRHTVEYVPAPADVWVRADRVRFRQILSNLLHNAARYTPERGVLKLEVRASDDRVQIVVRDNGIGIAADMLPRVFDLFSQADTSLGRTDAGLGIGLTLVQRLAAAHGGIVTAASEGLGQGSTFIVDMPRLARPDAAVLAPAPAQAPSGRGLRVLLIDDNEDAVQSLRLLLQDAGHTVATAGNGEAGLASAKALAPQVIVIDIGLPDVDGFEVAAALRRSPTAANSMLVALSGYTASAMMERGAKAGFNKYLTKPVDVAGLEEVLRTVPRDA</sequence>
<accession>A0A261R942</accession>
<dbReference type="Proteomes" id="UP000216857">
    <property type="component" value="Unassembled WGS sequence"/>
</dbReference>
<dbReference type="InterPro" id="IPR003594">
    <property type="entry name" value="HATPase_dom"/>
</dbReference>
<feature type="coiled-coil region" evidence="10">
    <location>
        <begin position="163"/>
        <end position="190"/>
    </location>
</feature>
<dbReference type="SMART" id="SM00448">
    <property type="entry name" value="REC"/>
    <property type="match status" value="1"/>
</dbReference>
<dbReference type="PANTHER" id="PTHR43547">
    <property type="entry name" value="TWO-COMPONENT HISTIDINE KINASE"/>
    <property type="match status" value="1"/>
</dbReference>
<dbReference type="GO" id="GO:0005886">
    <property type="term" value="C:plasma membrane"/>
    <property type="evidence" value="ECO:0007669"/>
    <property type="project" value="UniProtKB-SubCell"/>
</dbReference>
<dbReference type="OrthoDB" id="8552871at2"/>
<dbReference type="FunFam" id="1.10.287.130:FF:000001">
    <property type="entry name" value="Two-component sensor histidine kinase"/>
    <property type="match status" value="1"/>
</dbReference>
<evidence type="ECO:0000256" key="1">
    <source>
        <dbReference type="ARBA" id="ARBA00000085"/>
    </source>
</evidence>
<dbReference type="InterPro" id="IPR036097">
    <property type="entry name" value="HisK_dim/P_sf"/>
</dbReference>
<dbReference type="InterPro" id="IPR011006">
    <property type="entry name" value="CheY-like_superfamily"/>
</dbReference>
<dbReference type="EC" id="2.7.13.3" evidence="3"/>
<dbReference type="RefSeq" id="WP_094849443.1">
    <property type="nucleotide sequence ID" value="NZ_NEVJ01000003.1"/>
</dbReference>
<dbReference type="InterPro" id="IPR003661">
    <property type="entry name" value="HisK_dim/P_dom"/>
</dbReference>
<evidence type="ECO:0000313" key="13">
    <source>
        <dbReference type="EMBL" id="OZI20883.1"/>
    </source>
</evidence>
<keyword evidence="4 9" id="KW-0597">Phosphoprotein</keyword>
<organism evidence="13 14">
    <name type="scientific">Bordetella genomosp. 9</name>
    <dbReference type="NCBI Taxonomy" id="1416803"/>
    <lineage>
        <taxon>Bacteria</taxon>
        <taxon>Pseudomonadati</taxon>
        <taxon>Pseudomonadota</taxon>
        <taxon>Betaproteobacteria</taxon>
        <taxon>Burkholderiales</taxon>
        <taxon>Alcaligenaceae</taxon>
        <taxon>Bordetella</taxon>
    </lineage>
</organism>
<evidence type="ECO:0000259" key="12">
    <source>
        <dbReference type="PROSITE" id="PS50110"/>
    </source>
</evidence>
<evidence type="ECO:0000256" key="6">
    <source>
        <dbReference type="ARBA" id="ARBA00022777"/>
    </source>
</evidence>
<dbReference type="SUPFAM" id="SSF47384">
    <property type="entry name" value="Homodimeric domain of signal transducing histidine kinase"/>
    <property type="match status" value="1"/>
</dbReference>
<gene>
    <name evidence="13" type="ORF">CAL26_25830</name>
</gene>
<dbReference type="SMART" id="SM00388">
    <property type="entry name" value="HisKA"/>
    <property type="match status" value="1"/>
</dbReference>
<dbReference type="Pfam" id="PF00072">
    <property type="entry name" value="Response_reg"/>
    <property type="match status" value="1"/>
</dbReference>
<dbReference type="EMBL" id="NEVJ01000003">
    <property type="protein sequence ID" value="OZI20883.1"/>
    <property type="molecule type" value="Genomic_DNA"/>
</dbReference>
<keyword evidence="8" id="KW-0472">Membrane</keyword>
<keyword evidence="14" id="KW-1185">Reference proteome</keyword>
<dbReference type="InterPro" id="IPR001789">
    <property type="entry name" value="Sig_transdc_resp-reg_receiver"/>
</dbReference>
<dbReference type="InterPro" id="IPR036890">
    <property type="entry name" value="HATPase_C_sf"/>
</dbReference>